<sequence length="119" mass="13079">MVDGRGVRHLMPVEYERLMGPPDDWTRYSAGGWKQGGTARYRQVGNALAVPVATWVRAGLPWLTPRSLTGRREPASGRRPGRFLSASGPLLVGVRAASGLDVERGRRTLRHCPGSRFLT</sequence>
<dbReference type="RefSeq" id="WP_370784862.1">
    <property type="nucleotide sequence ID" value="NZ_CAACUY010000034.1"/>
</dbReference>
<reference evidence="5" key="1">
    <citation type="journal article" date="2019" name="Int. J. Syst. Evol. Microbiol.">
        <title>The Global Catalogue of Microorganisms (GCM) 10K type strain sequencing project: providing services to taxonomists for standard genome sequencing and annotation.</title>
        <authorList>
            <consortium name="The Broad Institute Genomics Platform"/>
            <consortium name="The Broad Institute Genome Sequencing Center for Infectious Disease"/>
            <person name="Wu L."/>
            <person name="Ma J."/>
        </authorList>
    </citation>
    <scope>NUCLEOTIDE SEQUENCE [LARGE SCALE GENOMIC DNA]</scope>
    <source>
        <strain evidence="5">JCM 9371</strain>
    </source>
</reference>
<dbReference type="GO" id="GO:0032259">
    <property type="term" value="P:methylation"/>
    <property type="evidence" value="ECO:0007669"/>
    <property type="project" value="UniProtKB-KW"/>
</dbReference>
<keyword evidence="5" id="KW-1185">Reference proteome</keyword>
<keyword evidence="2" id="KW-0808">Transferase</keyword>
<organism evidence="4 5">
    <name type="scientific">Actinomadura fibrosa</name>
    <dbReference type="NCBI Taxonomy" id="111802"/>
    <lineage>
        <taxon>Bacteria</taxon>
        <taxon>Bacillati</taxon>
        <taxon>Actinomycetota</taxon>
        <taxon>Actinomycetes</taxon>
        <taxon>Streptosporangiales</taxon>
        <taxon>Thermomonosporaceae</taxon>
        <taxon>Actinomadura</taxon>
    </lineage>
</organism>
<keyword evidence="1 4" id="KW-0489">Methyltransferase</keyword>
<dbReference type="SUPFAM" id="SSF53335">
    <property type="entry name" value="S-adenosyl-L-methionine-dependent methyltransferases"/>
    <property type="match status" value="1"/>
</dbReference>
<evidence type="ECO:0000256" key="3">
    <source>
        <dbReference type="ARBA" id="ARBA00022747"/>
    </source>
</evidence>
<proteinExistence type="predicted"/>
<dbReference type="EMBL" id="JBHTGP010000016">
    <property type="protein sequence ID" value="MFD0689133.1"/>
    <property type="molecule type" value="Genomic_DNA"/>
</dbReference>
<dbReference type="Gene3D" id="3.90.120.10">
    <property type="entry name" value="DNA Methylase, subunit A, domain 2"/>
    <property type="match status" value="1"/>
</dbReference>
<evidence type="ECO:0000256" key="2">
    <source>
        <dbReference type="ARBA" id="ARBA00022679"/>
    </source>
</evidence>
<gene>
    <name evidence="4" type="ORF">ACFQZM_31910</name>
</gene>
<evidence type="ECO:0000313" key="5">
    <source>
        <dbReference type="Proteomes" id="UP001597063"/>
    </source>
</evidence>
<protein>
    <submittedName>
        <fullName evidence="4">DNA cytosine methyltransferase</fullName>
    </submittedName>
</protein>
<dbReference type="GO" id="GO:0008168">
    <property type="term" value="F:methyltransferase activity"/>
    <property type="evidence" value="ECO:0007669"/>
    <property type="project" value="UniProtKB-KW"/>
</dbReference>
<evidence type="ECO:0000256" key="1">
    <source>
        <dbReference type="ARBA" id="ARBA00022603"/>
    </source>
</evidence>
<dbReference type="InterPro" id="IPR029063">
    <property type="entry name" value="SAM-dependent_MTases_sf"/>
</dbReference>
<name>A0ABW2XRP5_9ACTN</name>
<dbReference type="Proteomes" id="UP001597063">
    <property type="component" value="Unassembled WGS sequence"/>
</dbReference>
<keyword evidence="3" id="KW-0680">Restriction system</keyword>
<comment type="caution">
    <text evidence="4">The sequence shown here is derived from an EMBL/GenBank/DDBJ whole genome shotgun (WGS) entry which is preliminary data.</text>
</comment>
<accession>A0ABW2XRP5</accession>
<evidence type="ECO:0000313" key="4">
    <source>
        <dbReference type="EMBL" id="MFD0689133.1"/>
    </source>
</evidence>
<dbReference type="Pfam" id="PF00145">
    <property type="entry name" value="DNA_methylase"/>
    <property type="match status" value="1"/>
</dbReference>
<dbReference type="InterPro" id="IPR001525">
    <property type="entry name" value="C5_MeTfrase"/>
</dbReference>